<proteinExistence type="predicted"/>
<protein>
    <submittedName>
        <fullName evidence="2">Uncharacterized protein</fullName>
    </submittedName>
</protein>
<dbReference type="Proteomes" id="UP000499080">
    <property type="component" value="Unassembled WGS sequence"/>
</dbReference>
<evidence type="ECO:0000313" key="4">
    <source>
        <dbReference type="EMBL" id="GBN21099.1"/>
    </source>
</evidence>
<keyword evidence="5" id="KW-1185">Reference proteome</keyword>
<dbReference type="EMBL" id="BGPR01202268">
    <property type="protein sequence ID" value="GBN21099.1"/>
    <property type="molecule type" value="Genomic_DNA"/>
</dbReference>
<comment type="caution">
    <text evidence="2">The sequence shown here is derived from an EMBL/GenBank/DDBJ whole genome shotgun (WGS) entry which is preliminary data.</text>
</comment>
<evidence type="ECO:0000313" key="2">
    <source>
        <dbReference type="EMBL" id="GBN21006.1"/>
    </source>
</evidence>
<dbReference type="EMBL" id="BGPR01202234">
    <property type="protein sequence ID" value="GBN21006.1"/>
    <property type="molecule type" value="Genomic_DNA"/>
</dbReference>
<organism evidence="2 5">
    <name type="scientific">Araneus ventricosus</name>
    <name type="common">Orbweaver spider</name>
    <name type="synonym">Epeira ventricosa</name>
    <dbReference type="NCBI Taxonomy" id="182803"/>
    <lineage>
        <taxon>Eukaryota</taxon>
        <taxon>Metazoa</taxon>
        <taxon>Ecdysozoa</taxon>
        <taxon>Arthropoda</taxon>
        <taxon>Chelicerata</taxon>
        <taxon>Arachnida</taxon>
        <taxon>Araneae</taxon>
        <taxon>Araneomorphae</taxon>
        <taxon>Entelegynae</taxon>
        <taxon>Araneoidea</taxon>
        <taxon>Araneidae</taxon>
        <taxon>Araneus</taxon>
    </lineage>
</organism>
<dbReference type="EMBL" id="BGPR01202210">
    <property type="protein sequence ID" value="GBN20941.1"/>
    <property type="molecule type" value="Genomic_DNA"/>
</dbReference>
<evidence type="ECO:0000313" key="3">
    <source>
        <dbReference type="EMBL" id="GBN21058.1"/>
    </source>
</evidence>
<name>A0A4Y2M5Q6_ARAVE</name>
<accession>A0A4Y2M5Q6</accession>
<reference evidence="2 5" key="1">
    <citation type="journal article" date="2019" name="Sci. Rep.">
        <title>Orb-weaving spider Araneus ventricosus genome elucidates the spidroin gene catalogue.</title>
        <authorList>
            <person name="Kono N."/>
            <person name="Nakamura H."/>
            <person name="Ohtoshi R."/>
            <person name="Moran D.A.P."/>
            <person name="Shinohara A."/>
            <person name="Yoshida Y."/>
            <person name="Fujiwara M."/>
            <person name="Mori M."/>
            <person name="Tomita M."/>
            <person name="Arakawa K."/>
        </authorList>
    </citation>
    <scope>NUCLEOTIDE SEQUENCE [LARGE SCALE GENOMIC DNA]</scope>
</reference>
<evidence type="ECO:0000313" key="5">
    <source>
        <dbReference type="Proteomes" id="UP000499080"/>
    </source>
</evidence>
<dbReference type="EMBL" id="BGPR01202252">
    <property type="protein sequence ID" value="GBN21058.1"/>
    <property type="molecule type" value="Genomic_DNA"/>
</dbReference>
<dbReference type="AlphaFoldDB" id="A0A4Y2M5Q6"/>
<evidence type="ECO:0000313" key="1">
    <source>
        <dbReference type="EMBL" id="GBN20941.1"/>
    </source>
</evidence>
<sequence>MRLIGIFFLHNSLVFENRNENLNPPPFPPRLRWTAHLRTRLRLSTSLQQIPRRLQSNQNCSSYRVHEKTWAKPLVRRNKEKNISPSIFIKFIDARMKEGGRDCK</sequence>
<gene>
    <name evidence="2" type="ORF">AVEN_115421_1</name>
    <name evidence="1" type="ORF">AVEN_16238_1</name>
    <name evidence="3" type="ORF">AVEN_168387_1</name>
    <name evidence="4" type="ORF">AVEN_206302_1</name>
</gene>